<protein>
    <submittedName>
        <fullName evidence="1">Uncharacterized protein</fullName>
    </submittedName>
</protein>
<reference evidence="1 2" key="1">
    <citation type="submission" date="2020-02" db="EMBL/GenBank/DDBJ databases">
        <title>Complete Genome Sequence of Halomonas meridiana strain BAA-801, Isolated from Deep Sea Thermal Vent.</title>
        <authorList>
            <person name="Takahashi Y."/>
            <person name="Takahashi H."/>
            <person name="Galipon J."/>
            <person name="Arakawa K."/>
        </authorList>
    </citation>
    <scope>NUCLEOTIDE SEQUENCE [LARGE SCALE GENOMIC DNA]</scope>
    <source>
        <strain evidence="1 2">Slthf1</strain>
    </source>
</reference>
<dbReference type="AlphaFoldDB" id="A0A6F8SYQ2"/>
<evidence type="ECO:0000313" key="2">
    <source>
        <dbReference type="Proteomes" id="UP000503197"/>
    </source>
</evidence>
<sequence length="49" mass="5160">MVPGNMLLITHQVNITALIGGGVSPGEMVVVRPQEDSFTVVGRLSVPSR</sequence>
<dbReference type="EMBL" id="AP022821">
    <property type="protein sequence ID" value="BCA93535.1"/>
    <property type="molecule type" value="Genomic_DNA"/>
</dbReference>
<proteinExistence type="predicted"/>
<gene>
    <name evidence="1" type="ORF">HMSLTHF_33100</name>
</gene>
<dbReference type="Proteomes" id="UP000503197">
    <property type="component" value="Chromosome"/>
</dbReference>
<evidence type="ECO:0000313" key="1">
    <source>
        <dbReference type="EMBL" id="BCA93535.1"/>
    </source>
</evidence>
<organism evidence="1 2">
    <name type="scientific">Vreelandella aquamarina</name>
    <dbReference type="NCBI Taxonomy" id="77097"/>
    <lineage>
        <taxon>Bacteria</taxon>
        <taxon>Pseudomonadati</taxon>
        <taxon>Pseudomonadota</taxon>
        <taxon>Gammaproteobacteria</taxon>
        <taxon>Oceanospirillales</taxon>
        <taxon>Halomonadaceae</taxon>
        <taxon>Vreelandella</taxon>
    </lineage>
</organism>
<accession>A0A6F8SYQ2</accession>
<name>A0A6F8SYQ2_9GAMM</name>